<dbReference type="OrthoDB" id="10256089at2759"/>
<dbReference type="InterPro" id="IPR051336">
    <property type="entry name" value="RhoGEF_Guanine_NuclExch_SF"/>
</dbReference>
<dbReference type="PANTHER" id="PTHR22826:SF106">
    <property type="entry name" value="TRIO, ISOFORM A"/>
    <property type="match status" value="1"/>
</dbReference>
<feature type="compositionally biased region" description="Basic and acidic residues" evidence="2">
    <location>
        <begin position="116"/>
        <end position="128"/>
    </location>
</feature>
<dbReference type="PANTHER" id="PTHR22826">
    <property type="entry name" value="RHO GUANINE EXCHANGE FACTOR-RELATED"/>
    <property type="match status" value="1"/>
</dbReference>
<gene>
    <name evidence="4" type="ORF">OS493_008889</name>
</gene>
<dbReference type="Pfam" id="PF22697">
    <property type="entry name" value="SOS1_NGEF_PH"/>
    <property type="match status" value="1"/>
</dbReference>
<evidence type="ECO:0000256" key="2">
    <source>
        <dbReference type="SAM" id="MobiDB-lite"/>
    </source>
</evidence>
<proteinExistence type="predicted"/>
<keyword evidence="1" id="KW-0344">Guanine-nucleotide releasing factor</keyword>
<protein>
    <recommendedName>
        <fullName evidence="3">SOS1/NGEF-like PH domain-containing protein</fullName>
    </recommendedName>
</protein>
<feature type="compositionally biased region" description="Low complexity" evidence="2">
    <location>
        <begin position="101"/>
        <end position="115"/>
    </location>
</feature>
<evidence type="ECO:0000313" key="4">
    <source>
        <dbReference type="EMBL" id="KAJ7380431.1"/>
    </source>
</evidence>
<dbReference type="InterPro" id="IPR055251">
    <property type="entry name" value="SOS1_NGEF_PH"/>
</dbReference>
<sequence>MKSRNLATSPRASSVWETTQPKINLVIYVSYFSLQTPELGVTEHVAEDSCKFAVWTGKPPQSEDKRIIKARSLESKQLWVKELREVIQQFQFGTLRERTTSMTSSTSSVTTTASIKSREEKAADRESGVIEDDNGDFDNFPEGKVLELATTCGR</sequence>
<accession>A0A9W9ZEX2</accession>
<evidence type="ECO:0000313" key="5">
    <source>
        <dbReference type="Proteomes" id="UP001163046"/>
    </source>
</evidence>
<reference evidence="4" key="1">
    <citation type="submission" date="2023-01" db="EMBL/GenBank/DDBJ databases">
        <title>Genome assembly of the deep-sea coral Lophelia pertusa.</title>
        <authorList>
            <person name="Herrera S."/>
            <person name="Cordes E."/>
        </authorList>
    </citation>
    <scope>NUCLEOTIDE SEQUENCE</scope>
    <source>
        <strain evidence="4">USNM1676648</strain>
        <tissue evidence="4">Polyp</tissue>
    </source>
</reference>
<dbReference type="AlphaFoldDB" id="A0A9W9ZEX2"/>
<dbReference type="SUPFAM" id="SSF50729">
    <property type="entry name" value="PH domain-like"/>
    <property type="match status" value="1"/>
</dbReference>
<dbReference type="EMBL" id="MU826353">
    <property type="protein sequence ID" value="KAJ7380431.1"/>
    <property type="molecule type" value="Genomic_DNA"/>
</dbReference>
<feature type="region of interest" description="Disordered" evidence="2">
    <location>
        <begin position="101"/>
        <end position="138"/>
    </location>
</feature>
<dbReference type="GO" id="GO:0005737">
    <property type="term" value="C:cytoplasm"/>
    <property type="evidence" value="ECO:0007669"/>
    <property type="project" value="TreeGrafter"/>
</dbReference>
<comment type="caution">
    <text evidence="4">The sequence shown here is derived from an EMBL/GenBank/DDBJ whole genome shotgun (WGS) entry which is preliminary data.</text>
</comment>
<keyword evidence="5" id="KW-1185">Reference proteome</keyword>
<dbReference type="InterPro" id="IPR011993">
    <property type="entry name" value="PH-like_dom_sf"/>
</dbReference>
<dbReference type="Proteomes" id="UP001163046">
    <property type="component" value="Unassembled WGS sequence"/>
</dbReference>
<feature type="domain" description="SOS1/NGEF-like PH" evidence="3">
    <location>
        <begin position="24"/>
        <end position="86"/>
    </location>
</feature>
<dbReference type="Gene3D" id="2.30.29.30">
    <property type="entry name" value="Pleckstrin-homology domain (PH domain)/Phosphotyrosine-binding domain (PTB)"/>
    <property type="match status" value="1"/>
</dbReference>
<organism evidence="4 5">
    <name type="scientific">Desmophyllum pertusum</name>
    <dbReference type="NCBI Taxonomy" id="174260"/>
    <lineage>
        <taxon>Eukaryota</taxon>
        <taxon>Metazoa</taxon>
        <taxon>Cnidaria</taxon>
        <taxon>Anthozoa</taxon>
        <taxon>Hexacorallia</taxon>
        <taxon>Scleractinia</taxon>
        <taxon>Caryophylliina</taxon>
        <taxon>Caryophylliidae</taxon>
        <taxon>Desmophyllum</taxon>
    </lineage>
</organism>
<name>A0A9W9ZEX2_9CNID</name>
<dbReference type="GO" id="GO:0019898">
    <property type="term" value="C:extrinsic component of membrane"/>
    <property type="evidence" value="ECO:0007669"/>
    <property type="project" value="TreeGrafter"/>
</dbReference>
<dbReference type="GO" id="GO:0005085">
    <property type="term" value="F:guanyl-nucleotide exchange factor activity"/>
    <property type="evidence" value="ECO:0007669"/>
    <property type="project" value="UniProtKB-KW"/>
</dbReference>
<evidence type="ECO:0000259" key="3">
    <source>
        <dbReference type="Pfam" id="PF22697"/>
    </source>
</evidence>
<evidence type="ECO:0000256" key="1">
    <source>
        <dbReference type="ARBA" id="ARBA00022658"/>
    </source>
</evidence>